<keyword evidence="2" id="KW-1185">Reference proteome</keyword>
<dbReference type="RefSeq" id="WP_290313127.1">
    <property type="nucleotide sequence ID" value="NZ_JAUFQC010000027.1"/>
</dbReference>
<gene>
    <name evidence="1" type="ORF">QWZ16_19020</name>
</gene>
<name>A0ABT8C028_9VIBR</name>
<proteinExistence type="predicted"/>
<comment type="caution">
    <text evidence="1">The sequence shown here is derived from an EMBL/GenBank/DDBJ whole genome shotgun (WGS) entry which is preliminary data.</text>
</comment>
<accession>A0ABT8C028</accession>
<dbReference type="EMBL" id="JAUFQC010000027">
    <property type="protein sequence ID" value="MDN3611695.1"/>
    <property type="molecule type" value="Genomic_DNA"/>
</dbReference>
<reference evidence="2" key="1">
    <citation type="journal article" date="2019" name="Int. J. Syst. Evol. Microbiol.">
        <title>The Global Catalogue of Microorganisms (GCM) 10K type strain sequencing project: providing services to taxonomists for standard genome sequencing and annotation.</title>
        <authorList>
            <consortium name="The Broad Institute Genomics Platform"/>
            <consortium name="The Broad Institute Genome Sequencing Center for Infectious Disease"/>
            <person name="Wu L."/>
            <person name="Ma J."/>
        </authorList>
    </citation>
    <scope>NUCLEOTIDE SEQUENCE [LARGE SCALE GENOMIC DNA]</scope>
    <source>
        <strain evidence="2">CECT 7398</strain>
    </source>
</reference>
<organism evidence="1 2">
    <name type="scientific">Vibrio ostreicida</name>
    <dbReference type="NCBI Taxonomy" id="526588"/>
    <lineage>
        <taxon>Bacteria</taxon>
        <taxon>Pseudomonadati</taxon>
        <taxon>Pseudomonadota</taxon>
        <taxon>Gammaproteobacteria</taxon>
        <taxon>Vibrionales</taxon>
        <taxon>Vibrionaceae</taxon>
        <taxon>Vibrio</taxon>
    </lineage>
</organism>
<evidence type="ECO:0000313" key="2">
    <source>
        <dbReference type="Proteomes" id="UP001238540"/>
    </source>
</evidence>
<dbReference type="Proteomes" id="UP001238540">
    <property type="component" value="Unassembled WGS sequence"/>
</dbReference>
<protein>
    <submittedName>
        <fullName evidence="1">Uncharacterized protein</fullName>
    </submittedName>
</protein>
<evidence type="ECO:0000313" key="1">
    <source>
        <dbReference type="EMBL" id="MDN3611695.1"/>
    </source>
</evidence>
<sequence length="44" mass="4905">MKLQIIEATAAGFEHHSITGLNRVNEQKTRRPEGILVTSAEFLP</sequence>